<evidence type="ECO:0000256" key="5">
    <source>
        <dbReference type="ARBA" id="ARBA00023210"/>
    </source>
</evidence>
<keyword evidence="8" id="KW-1185">Reference proteome</keyword>
<evidence type="ECO:0000256" key="2">
    <source>
        <dbReference type="ARBA" id="ARBA00009323"/>
    </source>
</evidence>
<keyword evidence="3" id="KW-0132">Cell division</keyword>
<sequence length="170" mass="18245">MRDTVQAEVTMSFVVSQDLSFRIPVELAYDSNDPYAVEITFHLPGDAPVTWAFARELLLDGLSRPSGEGDVHIAPAGPETLGGNFGSPLWGSRADGSRGRGAGEVAQGVFIQLQVGGERALFRSGTAPLVAFLDRTDRLVPFGEEREVGDPVADLDAELDRILAEDRYAG</sequence>
<keyword evidence="6" id="KW-0131">Cell cycle</keyword>
<comment type="subcellular location">
    <subcellularLocation>
        <location evidence="1">Cell septum</location>
    </subcellularLocation>
</comment>
<keyword evidence="5" id="KW-0717">Septation</keyword>
<dbReference type="Pfam" id="PF04686">
    <property type="entry name" value="SsgA"/>
    <property type="match status" value="1"/>
</dbReference>
<name>A0ABS0NLB9_9ACTN</name>
<keyword evidence="4" id="KW-0749">Sporulation</keyword>
<dbReference type="InterPro" id="IPR038658">
    <property type="entry name" value="SsgB_sf"/>
</dbReference>
<evidence type="ECO:0000256" key="1">
    <source>
        <dbReference type="ARBA" id="ARBA00004431"/>
    </source>
</evidence>
<gene>
    <name evidence="7" type="ORF">IHE55_14315</name>
</gene>
<dbReference type="Gene3D" id="2.30.31.20">
    <property type="entry name" value="Sporulation-specific cell division protein SsgB"/>
    <property type="match status" value="1"/>
</dbReference>
<proteinExistence type="inferred from homology"/>
<evidence type="ECO:0000313" key="8">
    <source>
        <dbReference type="Proteomes" id="UP000807371"/>
    </source>
</evidence>
<dbReference type="EMBL" id="JACYXC010000001">
    <property type="protein sequence ID" value="MBH5335897.1"/>
    <property type="molecule type" value="Genomic_DNA"/>
</dbReference>
<evidence type="ECO:0000256" key="4">
    <source>
        <dbReference type="ARBA" id="ARBA00022969"/>
    </source>
</evidence>
<comment type="similarity">
    <text evidence="2">Belongs to the SsgA family.</text>
</comment>
<comment type="caution">
    <text evidence="7">The sequence shown here is derived from an EMBL/GenBank/DDBJ whole genome shotgun (WGS) entry which is preliminary data.</text>
</comment>
<protein>
    <submittedName>
        <fullName evidence="7">SsgA family sporulation/cell division regulator</fullName>
    </submittedName>
</protein>
<evidence type="ECO:0000313" key="7">
    <source>
        <dbReference type="EMBL" id="MBH5335897.1"/>
    </source>
</evidence>
<dbReference type="Proteomes" id="UP000807371">
    <property type="component" value="Unassembled WGS sequence"/>
</dbReference>
<dbReference type="RefSeq" id="WP_197989382.1">
    <property type="nucleotide sequence ID" value="NZ_JACYXC010000001.1"/>
</dbReference>
<reference evidence="7 8" key="1">
    <citation type="submission" date="2020-09" db="EMBL/GenBank/DDBJ databases">
        <title>Biosynthesis of the nuclear factor of activated T cells inhibitor NFAT-133 and its congeners in Streptomyces pactum.</title>
        <authorList>
            <person name="Zhou W."/>
            <person name="Posri P."/>
            <person name="Abugrain M.E."/>
            <person name="Weisberg A.J."/>
            <person name="Chang J.H."/>
            <person name="Mahmud T."/>
        </authorList>
    </citation>
    <scope>NUCLEOTIDE SEQUENCE [LARGE SCALE GENOMIC DNA]</scope>
    <source>
        <strain evidence="7 8">ATCC 27456</strain>
    </source>
</reference>
<evidence type="ECO:0000256" key="3">
    <source>
        <dbReference type="ARBA" id="ARBA00022618"/>
    </source>
</evidence>
<accession>A0ABS0NLB9</accession>
<organism evidence="7 8">
    <name type="scientific">Streptomyces pactum</name>
    <dbReference type="NCBI Taxonomy" id="68249"/>
    <lineage>
        <taxon>Bacteria</taxon>
        <taxon>Bacillati</taxon>
        <taxon>Actinomycetota</taxon>
        <taxon>Actinomycetes</taxon>
        <taxon>Kitasatosporales</taxon>
        <taxon>Streptomycetaceae</taxon>
        <taxon>Streptomyces</taxon>
    </lineage>
</organism>
<evidence type="ECO:0000256" key="6">
    <source>
        <dbReference type="ARBA" id="ARBA00023306"/>
    </source>
</evidence>
<dbReference type="InterPro" id="IPR006776">
    <property type="entry name" value="SsgB"/>
</dbReference>